<sequence>MTEFFLRFPTEDACIKHLFETRFGDHSPCPHCDSIGRWFRLKRRMAYRCSSCREDVSVVKGTIFYQTYLPLRMWFYAMLIFANSTHGVRTHFLARHLGVRFNTAYRIGKLIRVHIALHRRHEQIGGAGKLIHIDEANFRCFSTERPERYNRQIVLGLSCEGQVLCGTVPDRTIPSLVGNIERLVRKGSILVTDGHRSYLSLSRRGWNHITACPIQHAASSKNVKNNAIEAYWAKVRRNLRAHRRIRDENFWLYLSEAEFKYNCRDAKVSVFDQLIGGFPDFSFDELERVKRAFCWGNQPFD</sequence>
<dbReference type="InterPro" id="IPR053164">
    <property type="entry name" value="IS1016-like_transposase"/>
</dbReference>
<dbReference type="EMBL" id="CP121106">
    <property type="protein sequence ID" value="WFL76157.1"/>
    <property type="molecule type" value="Genomic_DNA"/>
</dbReference>
<dbReference type="PANTHER" id="PTHR47163">
    <property type="entry name" value="DDE_TNP_IS1595 DOMAIN-CONTAINING PROTEIN"/>
    <property type="match status" value="1"/>
</dbReference>
<evidence type="ECO:0000313" key="3">
    <source>
        <dbReference type="Proteomes" id="UP001215827"/>
    </source>
</evidence>
<evidence type="ECO:0000313" key="2">
    <source>
        <dbReference type="EMBL" id="WFL76157.1"/>
    </source>
</evidence>
<proteinExistence type="predicted"/>
<dbReference type="SMART" id="SM01126">
    <property type="entry name" value="DDE_Tnp_IS1595"/>
    <property type="match status" value="1"/>
</dbReference>
<evidence type="ECO:0000259" key="1">
    <source>
        <dbReference type="SMART" id="SM01126"/>
    </source>
</evidence>
<dbReference type="Pfam" id="PF12762">
    <property type="entry name" value="DDE_Tnp_IS1595"/>
    <property type="match status" value="1"/>
</dbReference>
<dbReference type="RefSeq" id="WP_278014923.1">
    <property type="nucleotide sequence ID" value="NZ_CP121106.1"/>
</dbReference>
<dbReference type="PANTHER" id="PTHR47163:SF2">
    <property type="entry name" value="SI:DKEY-17M8.2"/>
    <property type="match status" value="1"/>
</dbReference>
<reference evidence="2 3" key="1">
    <citation type="submission" date="2023-03" db="EMBL/GenBank/DDBJ databases">
        <title>Altererythrobacter sp. CAU 1644 isolated from sand.</title>
        <authorList>
            <person name="Kim W."/>
        </authorList>
    </citation>
    <scope>NUCLEOTIDE SEQUENCE [LARGE SCALE GENOMIC DNA]</scope>
    <source>
        <strain evidence="2 3">CAU 1644</strain>
    </source>
</reference>
<name>A0ABY8FMS5_9SPHN</name>
<organism evidence="2 3">
    <name type="scientific">Altererythrobacter arenosus</name>
    <dbReference type="NCBI Taxonomy" id="3032592"/>
    <lineage>
        <taxon>Bacteria</taxon>
        <taxon>Pseudomonadati</taxon>
        <taxon>Pseudomonadota</taxon>
        <taxon>Alphaproteobacteria</taxon>
        <taxon>Sphingomonadales</taxon>
        <taxon>Erythrobacteraceae</taxon>
        <taxon>Altererythrobacter</taxon>
    </lineage>
</organism>
<dbReference type="NCBIfam" id="NF033547">
    <property type="entry name" value="transpos_IS1595"/>
    <property type="match status" value="1"/>
</dbReference>
<feature type="domain" description="ISXO2-like transposase" evidence="1">
    <location>
        <begin position="123"/>
        <end position="262"/>
    </location>
</feature>
<accession>A0ABY8FMS5</accession>
<keyword evidence="3" id="KW-1185">Reference proteome</keyword>
<dbReference type="Pfam" id="PF12760">
    <property type="entry name" value="Zn_ribbon_IS1595"/>
    <property type="match status" value="1"/>
</dbReference>
<dbReference type="InterPro" id="IPR024442">
    <property type="entry name" value="Transposase_Zn_ribbon"/>
</dbReference>
<gene>
    <name evidence="2" type="ORF">P7228_09095</name>
</gene>
<dbReference type="InterPro" id="IPR024445">
    <property type="entry name" value="Tnp_ISXO2-like"/>
</dbReference>
<dbReference type="Proteomes" id="UP001215827">
    <property type="component" value="Chromosome"/>
</dbReference>
<protein>
    <submittedName>
        <fullName evidence="2">IS1595 family transposase</fullName>
    </submittedName>
</protein>